<feature type="compositionally biased region" description="Low complexity" evidence="1">
    <location>
        <begin position="379"/>
        <end position="393"/>
    </location>
</feature>
<evidence type="ECO:0000313" key="4">
    <source>
        <dbReference type="Proteomes" id="UP000076798"/>
    </source>
</evidence>
<dbReference type="Proteomes" id="UP000076798">
    <property type="component" value="Unassembled WGS sequence"/>
</dbReference>
<evidence type="ECO:0000256" key="1">
    <source>
        <dbReference type="SAM" id="MobiDB-lite"/>
    </source>
</evidence>
<dbReference type="AlphaFoldDB" id="A0A166F4N1"/>
<accession>A0A166F4N1</accession>
<dbReference type="OrthoDB" id="3256438at2759"/>
<organism evidence="3 4">
    <name type="scientific">Sistotremastrum suecicum HHB10207 ss-3</name>
    <dbReference type="NCBI Taxonomy" id="1314776"/>
    <lineage>
        <taxon>Eukaryota</taxon>
        <taxon>Fungi</taxon>
        <taxon>Dikarya</taxon>
        <taxon>Basidiomycota</taxon>
        <taxon>Agaricomycotina</taxon>
        <taxon>Agaricomycetes</taxon>
        <taxon>Sistotremastrales</taxon>
        <taxon>Sistotremastraceae</taxon>
        <taxon>Sistotremastrum</taxon>
    </lineage>
</organism>
<evidence type="ECO:0000256" key="2">
    <source>
        <dbReference type="SAM" id="Phobius"/>
    </source>
</evidence>
<feature type="region of interest" description="Disordered" evidence="1">
    <location>
        <begin position="359"/>
        <end position="393"/>
    </location>
</feature>
<name>A0A166F4N1_9AGAM</name>
<feature type="region of interest" description="Disordered" evidence="1">
    <location>
        <begin position="628"/>
        <end position="652"/>
    </location>
</feature>
<proteinExistence type="predicted"/>
<feature type="compositionally biased region" description="Polar residues" evidence="1">
    <location>
        <begin position="323"/>
        <end position="334"/>
    </location>
</feature>
<feature type="region of interest" description="Disordered" evidence="1">
    <location>
        <begin position="308"/>
        <end position="339"/>
    </location>
</feature>
<reference evidence="3 4" key="1">
    <citation type="journal article" date="2016" name="Mol. Biol. Evol.">
        <title>Comparative Genomics of Early-Diverging Mushroom-Forming Fungi Provides Insights into the Origins of Lignocellulose Decay Capabilities.</title>
        <authorList>
            <person name="Nagy L.G."/>
            <person name="Riley R."/>
            <person name="Tritt A."/>
            <person name="Adam C."/>
            <person name="Daum C."/>
            <person name="Floudas D."/>
            <person name="Sun H."/>
            <person name="Yadav J.S."/>
            <person name="Pangilinan J."/>
            <person name="Larsson K.H."/>
            <person name="Matsuura K."/>
            <person name="Barry K."/>
            <person name="Labutti K."/>
            <person name="Kuo R."/>
            <person name="Ohm R.A."/>
            <person name="Bhattacharya S.S."/>
            <person name="Shirouzu T."/>
            <person name="Yoshinaga Y."/>
            <person name="Martin F.M."/>
            <person name="Grigoriev I.V."/>
            <person name="Hibbett D.S."/>
        </authorList>
    </citation>
    <scope>NUCLEOTIDE SEQUENCE [LARGE SCALE GENOMIC DNA]</scope>
    <source>
        <strain evidence="3 4">HHB10207 ss-3</strain>
    </source>
</reference>
<feature type="compositionally biased region" description="Polar residues" evidence="1">
    <location>
        <begin position="417"/>
        <end position="446"/>
    </location>
</feature>
<feature type="region of interest" description="Disordered" evidence="1">
    <location>
        <begin position="411"/>
        <end position="451"/>
    </location>
</feature>
<feature type="transmembrane region" description="Helical" evidence="2">
    <location>
        <begin position="746"/>
        <end position="765"/>
    </location>
</feature>
<keyword evidence="4" id="KW-1185">Reference proteome</keyword>
<evidence type="ECO:0000313" key="3">
    <source>
        <dbReference type="EMBL" id="KZT40277.1"/>
    </source>
</evidence>
<protein>
    <submittedName>
        <fullName evidence="3">Uncharacterized protein</fullName>
    </submittedName>
</protein>
<gene>
    <name evidence="3" type="ORF">SISSUDRAFT_1032093</name>
</gene>
<keyword evidence="2" id="KW-0812">Transmembrane</keyword>
<sequence>MQFRHYKATPRSNISKASVEIDKRPVDVEGSAETLIVPRLTVIHDLGRQEAFWAAGYCMRSGVDFLDDKYSYDSRPLSPWLVALCEWKSQIDRSVGCRRIARDNRLFAFISVHCSSLCRLNAAEITQLARVMAADESDSSETLDYAGKSPIGERVSITAPANMILISTLRLASPSPLPSYLSIRLYRLSRLADIEKVPDRVIGAQDFTCLFHFLFSSSFCPLHFNRRVIVQRMSTTLTRTTTSTSSQVFNAPLGKTRARTDRYEPTPISGSLLLASRPLPKPKRHNNAHNYTRHPLLLTIDTSPSTIGSKLPIGPTKPLKIVKSSSTAERSTSVPRPRVKSSAIFPVMPPISAIIAPSPSSVPPLPSTPPPDMQSFAQPASYSTPSTSSSYSSASYTSYSSHTSYYYTANASSPSPQKTYTPTHRLTPSRPRTSSPLCPLPTQTLPSRPRFPIGKRRVDYYKIALREWWKRSPCDPTSPKNGPCKKGGKRALMAMGVSVAVRLWSANRELEKLIEMCGSPTSGDGDGDMEDGMIEDIGEDPFRAIGDDHDSDVDADGMDEEEAAEVIADGELDVDVEKDIDMDETRHVPTLIITSPSPRSTSPQLELSVSTEKNISIALSLDCRADHHLSHSPPQSCMDAAEPASKKVKLSPSPSSFSAPAISASDVAVLSSPAETKPVPAVDDDWEWIDHNGTLLPYLTSCTALPTATLPASAPLVSVPLVGARATSGFEGLEALGRMERRQARMIGLMRCLFPFIVVITAMLYRDGLVKKARRPALAP</sequence>
<keyword evidence="2" id="KW-0472">Membrane</keyword>
<dbReference type="EMBL" id="KV428035">
    <property type="protein sequence ID" value="KZT40277.1"/>
    <property type="molecule type" value="Genomic_DNA"/>
</dbReference>
<feature type="compositionally biased region" description="Pro residues" evidence="1">
    <location>
        <begin position="360"/>
        <end position="372"/>
    </location>
</feature>
<keyword evidence="2" id="KW-1133">Transmembrane helix</keyword>
<feature type="region of interest" description="Disordered" evidence="1">
    <location>
        <begin position="272"/>
        <end position="291"/>
    </location>
</feature>